<evidence type="ECO:0000256" key="2">
    <source>
        <dbReference type="ARBA" id="ARBA00022605"/>
    </source>
</evidence>
<dbReference type="Proteomes" id="UP000031307">
    <property type="component" value="Unassembled WGS sequence"/>
</dbReference>
<name>A0A0C1ELD8_9BACT</name>
<dbReference type="UniPathway" id="UPA00053">
    <property type="reaction ID" value="UER00086"/>
</dbReference>
<feature type="active site" description="Proton acceptor" evidence="8">
    <location>
        <position position="289"/>
    </location>
</feature>
<feature type="active site" description="Proton donor/acceptor" evidence="7">
    <location>
        <position position="118"/>
    </location>
</feature>
<dbReference type="SUPFAM" id="SSF51569">
    <property type="entry name" value="Aldolase"/>
    <property type="match status" value="1"/>
</dbReference>
<organism evidence="10 11">
    <name type="scientific">Parachlamydia acanthamoebae</name>
    <dbReference type="NCBI Taxonomy" id="83552"/>
    <lineage>
        <taxon>Bacteria</taxon>
        <taxon>Pseudomonadati</taxon>
        <taxon>Chlamydiota</taxon>
        <taxon>Chlamydiia</taxon>
        <taxon>Parachlamydiales</taxon>
        <taxon>Parachlamydiaceae</taxon>
        <taxon>Parachlamydia</taxon>
    </lineage>
</organism>
<dbReference type="Pfam" id="PF01488">
    <property type="entry name" value="Shikimate_DH"/>
    <property type="match status" value="1"/>
</dbReference>
<keyword evidence="2 7" id="KW-0028">Amino-acid biosynthesis</keyword>
<evidence type="ECO:0000256" key="5">
    <source>
        <dbReference type="ARBA" id="ARBA00023141"/>
    </source>
</evidence>
<sequence length="675" mass="75835">MMICVVIKGPTYLEARQQIERALPYADLVELRLDLFVNVDETSLLELKSIFSIPMIFTLRSQAQGGNFNQSEESRVEHIYRLAALKPFYLDLESHMPEDVVRDISSLHPEIQLILSYHNLQETPENFDHLYADMQKIPAHFYKIAVTAKSSVDTMRLLVWSKNQNAKLIPISMGPNGQISRILGPIVNHPFTFASLDEDPKNPLGQLSAKLLIEQYRYRTLTSQTAIYGLIGDPVNLSISDETHNAVLAACGMDAVYVKIPVKSTELSPFLELAKALPIRGLSVTMPLKKSIMSFIDHLDVKAEKIGAVNTLQFKEDQIYGFNTDGMGAMEALETKCGIQGKHVVIIGAGGAARAIAYEAVQKKALVTVINRSPEKAYEIAHAFGCQGKGLHEMPACAQVGYDILINCTSVPMPIAFEDILLHVLVMDIKTKPKVSLFLENALKKGCQVIFGYQMFIAQALGQFKLWFKRMDRNKSQKILEEKVMTSLSSIKTERLILRPWRESDLEPFAKLNADPRVLEYFPATLTREESDALAQRIISKMDEQGWGLWAVSLPGVSDFIGFIGLSKVLFEASFTPAVEIGWRLAYDFWGKGYAPEGALAALQYGFETLHLDKIVSFTTVQNERSRKVMEKIGMKHHPEDDFDHPRLSLEHPLSRHVLYSVRAQDFFSLNPKKA</sequence>
<dbReference type="SUPFAM" id="SSF51735">
    <property type="entry name" value="NAD(P)-binding Rossmann-fold domains"/>
    <property type="match status" value="1"/>
</dbReference>
<keyword evidence="3 8" id="KW-0521">NADP</keyword>
<dbReference type="NCBIfam" id="TIGR00507">
    <property type="entry name" value="aroE"/>
    <property type="match status" value="1"/>
</dbReference>
<dbReference type="EC" id="1.1.1.25" evidence="8"/>
<feature type="binding site" evidence="8">
    <location>
        <position position="310"/>
    </location>
    <ligand>
        <name>shikimate</name>
        <dbReference type="ChEBI" id="CHEBI:36208"/>
    </ligand>
</feature>
<dbReference type="InterPro" id="IPR011342">
    <property type="entry name" value="Shikimate_DH"/>
</dbReference>
<feature type="active site" description="Schiff-base intermediate with substrate" evidence="7">
    <location>
        <position position="143"/>
    </location>
</feature>
<comment type="function">
    <text evidence="8">Involved in the biosynthesis of the chorismate, which leads to the biosynthesis of aromatic amino acids. Catalyzes the reversible NADPH linked reduction of 3-dehydroshikimate (DHSA) to yield shikimate (SA).</text>
</comment>
<evidence type="ECO:0000256" key="1">
    <source>
        <dbReference type="ARBA" id="ARBA00004871"/>
    </source>
</evidence>
<reference evidence="10 11" key="1">
    <citation type="journal article" date="2014" name="Mol. Biol. Evol.">
        <title>Massive expansion of Ubiquitination-related gene families within the Chlamydiae.</title>
        <authorList>
            <person name="Domman D."/>
            <person name="Collingro A."/>
            <person name="Lagkouvardos I."/>
            <person name="Gehre L."/>
            <person name="Weinmaier T."/>
            <person name="Rattei T."/>
            <person name="Subtil A."/>
            <person name="Horn M."/>
        </authorList>
    </citation>
    <scope>NUCLEOTIDE SEQUENCE [LARGE SCALE GENOMIC DNA]</scope>
    <source>
        <strain evidence="10 11">OEW1</strain>
    </source>
</reference>
<comment type="caution">
    <text evidence="10">The sequence shown here is derived from an EMBL/GenBank/DDBJ whole genome shotgun (WGS) entry which is preliminary data.</text>
</comment>
<feature type="binding site" evidence="7">
    <location>
        <position position="181"/>
    </location>
    <ligand>
        <name>3-dehydroquinate</name>
        <dbReference type="ChEBI" id="CHEBI:32364"/>
    </ligand>
</feature>
<evidence type="ECO:0000313" key="10">
    <source>
        <dbReference type="EMBL" id="KIA77249.1"/>
    </source>
</evidence>
<dbReference type="InterPro" id="IPR013785">
    <property type="entry name" value="Aldolase_TIM"/>
</dbReference>
<comment type="caution">
    <text evidence="7">Lacks conserved residue(s) required for the propagation of feature annotation.</text>
</comment>
<feature type="binding site" evidence="8">
    <location>
        <position position="285"/>
    </location>
    <ligand>
        <name>shikimate</name>
        <dbReference type="ChEBI" id="CHEBI:36208"/>
    </ligand>
</feature>
<keyword evidence="7 10" id="KW-0456">Lyase</keyword>
<comment type="pathway">
    <text evidence="7">Metabolic intermediate biosynthesis; chorismate biosynthesis; chorismate from D-erythrose 4-phosphate and phosphoenolpyruvate: step 3/7.</text>
</comment>
<dbReference type="InterPro" id="IPR046346">
    <property type="entry name" value="Aminoacid_DH-like_N_sf"/>
</dbReference>
<feature type="binding site" evidence="8">
    <location>
        <position position="452"/>
    </location>
    <ligand>
        <name>NADP(+)</name>
        <dbReference type="ChEBI" id="CHEBI:58349"/>
    </ligand>
</feature>
<dbReference type="Gene3D" id="3.40.50.720">
    <property type="entry name" value="NAD(P)-binding Rossmann-like Domain"/>
    <property type="match status" value="1"/>
</dbReference>
<evidence type="ECO:0000256" key="3">
    <source>
        <dbReference type="ARBA" id="ARBA00022857"/>
    </source>
</evidence>
<comment type="pathway">
    <text evidence="1 8">Metabolic intermediate biosynthesis; chorismate biosynthesis; chorismate from D-erythrose 4-phosphate and phosphoenolpyruvate: step 4/7.</text>
</comment>
<dbReference type="Gene3D" id="3.20.20.70">
    <property type="entry name" value="Aldolase class I"/>
    <property type="match status" value="1"/>
</dbReference>
<comment type="catalytic activity">
    <reaction evidence="7">
        <text>3-dehydroquinate = 3-dehydroshikimate + H2O</text>
        <dbReference type="Rhea" id="RHEA:21096"/>
        <dbReference type="ChEBI" id="CHEBI:15377"/>
        <dbReference type="ChEBI" id="CHEBI:16630"/>
        <dbReference type="ChEBI" id="CHEBI:32364"/>
        <dbReference type="EC" id="4.2.1.10"/>
    </reaction>
</comment>
<keyword evidence="4 8" id="KW-0560">Oxidoreductase</keyword>
<dbReference type="InterPro" id="IPR001381">
    <property type="entry name" value="DHquinase_I"/>
</dbReference>
<protein>
    <recommendedName>
        <fullName evidence="7 8">Multifunctional fusion protein</fullName>
    </recommendedName>
    <domain>
        <recommendedName>
            <fullName evidence="7">3-dehydroquinate dehydratase</fullName>
            <shortName evidence="7">3-dehydroquinase</shortName>
            <ecNumber evidence="7">4.2.1.10</ecNumber>
        </recommendedName>
        <alternativeName>
            <fullName evidence="7">Type I DHQase</fullName>
        </alternativeName>
        <alternativeName>
            <fullName evidence="7">Type I dehydroquinase</fullName>
            <shortName evidence="7">DHQ1</shortName>
        </alternativeName>
    </domain>
    <domain>
        <recommendedName>
            <fullName evidence="8">Shikimate dehydrogenase (NADP(+))</fullName>
            <shortName evidence="8">SDH</shortName>
            <ecNumber evidence="8">1.1.1.25</ecNumber>
        </recommendedName>
    </domain>
</protein>
<comment type="catalytic activity">
    <reaction evidence="6 8">
        <text>shikimate + NADP(+) = 3-dehydroshikimate + NADPH + H(+)</text>
        <dbReference type="Rhea" id="RHEA:17737"/>
        <dbReference type="ChEBI" id="CHEBI:15378"/>
        <dbReference type="ChEBI" id="CHEBI:16630"/>
        <dbReference type="ChEBI" id="CHEBI:36208"/>
        <dbReference type="ChEBI" id="CHEBI:57783"/>
        <dbReference type="ChEBI" id="CHEBI:58349"/>
        <dbReference type="EC" id="1.1.1.25"/>
    </reaction>
</comment>
<comment type="similarity">
    <text evidence="7">Belongs to the type-I 3-dehydroquinase family.</text>
</comment>
<gene>
    <name evidence="8 10" type="primary">aroE</name>
    <name evidence="7" type="synonym">aroD</name>
    <name evidence="10" type="ORF">DB43_GR00160</name>
</gene>
<dbReference type="GO" id="GO:0009423">
    <property type="term" value="P:chorismate biosynthetic process"/>
    <property type="evidence" value="ECO:0007669"/>
    <property type="project" value="UniProtKB-UniRule"/>
</dbReference>
<proteinExistence type="inferred from homology"/>
<dbReference type="CDD" id="cd00502">
    <property type="entry name" value="DHQase_I"/>
    <property type="match status" value="1"/>
</dbReference>
<accession>A0A0C1ELD8</accession>
<dbReference type="EMBL" id="JSAM01000087">
    <property type="protein sequence ID" value="KIA77249.1"/>
    <property type="molecule type" value="Genomic_DNA"/>
</dbReference>
<feature type="binding site" evidence="8">
    <location>
        <position position="459"/>
    </location>
    <ligand>
        <name>shikimate</name>
        <dbReference type="ChEBI" id="CHEBI:36208"/>
    </ligand>
</feature>
<feature type="binding site" evidence="8">
    <location>
        <begin position="238"/>
        <end position="240"/>
    </location>
    <ligand>
        <name>shikimate</name>
        <dbReference type="ChEBI" id="CHEBI:36208"/>
    </ligand>
</feature>
<feature type="binding site" evidence="8">
    <location>
        <position position="325"/>
    </location>
    <ligand>
        <name>shikimate</name>
        <dbReference type="ChEBI" id="CHEBI:36208"/>
    </ligand>
</feature>
<evidence type="ECO:0000256" key="7">
    <source>
        <dbReference type="HAMAP-Rule" id="MF_00214"/>
    </source>
</evidence>
<dbReference type="Pfam" id="PF01487">
    <property type="entry name" value="DHquinase_I"/>
    <property type="match status" value="1"/>
</dbReference>
<dbReference type="InterPro" id="IPR022893">
    <property type="entry name" value="Shikimate_DH_fam"/>
</dbReference>
<dbReference type="GO" id="GO:0003855">
    <property type="term" value="F:3-dehydroquinate dehydratase activity"/>
    <property type="evidence" value="ECO:0007669"/>
    <property type="project" value="UniProtKB-UniRule"/>
</dbReference>
<evidence type="ECO:0000259" key="9">
    <source>
        <dbReference type="PROSITE" id="PS51186"/>
    </source>
</evidence>
<evidence type="ECO:0000256" key="4">
    <source>
        <dbReference type="ARBA" id="ARBA00023002"/>
    </source>
</evidence>
<dbReference type="GO" id="GO:0008652">
    <property type="term" value="P:amino acid biosynthetic process"/>
    <property type="evidence" value="ECO:0007669"/>
    <property type="project" value="UniProtKB-KW"/>
</dbReference>
<dbReference type="PANTHER" id="PTHR21089">
    <property type="entry name" value="SHIKIMATE DEHYDROGENASE"/>
    <property type="match status" value="1"/>
</dbReference>
<dbReference type="GO" id="GO:0050661">
    <property type="term" value="F:NADP binding"/>
    <property type="evidence" value="ECO:0007669"/>
    <property type="project" value="InterPro"/>
</dbReference>
<dbReference type="Gene3D" id="3.40.50.10860">
    <property type="entry name" value="Leucine Dehydrogenase, chain A, domain 1"/>
    <property type="match status" value="1"/>
</dbReference>
<dbReference type="GO" id="GO:0019632">
    <property type="term" value="P:shikimate metabolic process"/>
    <property type="evidence" value="ECO:0007669"/>
    <property type="project" value="InterPro"/>
</dbReference>
<feature type="binding site" evidence="7">
    <location>
        <position position="60"/>
    </location>
    <ligand>
        <name>3-dehydroquinate</name>
        <dbReference type="ChEBI" id="CHEBI:32364"/>
    </ligand>
</feature>
<dbReference type="EC" id="4.2.1.10" evidence="7"/>
<dbReference type="Pfam" id="PF13302">
    <property type="entry name" value="Acetyltransf_3"/>
    <property type="match status" value="1"/>
</dbReference>
<evidence type="ECO:0000256" key="8">
    <source>
        <dbReference type="HAMAP-Rule" id="MF_00222"/>
    </source>
</evidence>
<dbReference type="SUPFAM" id="SSF53223">
    <property type="entry name" value="Aminoacid dehydrogenase-like, N-terminal domain"/>
    <property type="match status" value="1"/>
</dbReference>
<feature type="binding site" evidence="7">
    <location>
        <begin position="30"/>
        <end position="32"/>
    </location>
    <ligand>
        <name>3-dehydroquinate</name>
        <dbReference type="ChEBI" id="CHEBI:32364"/>
    </ligand>
</feature>
<comment type="function">
    <text evidence="7">Involved in the third step of the chorismate pathway, which leads to the biosynthesis of aromatic amino acids. Catalyzes the cis-dehydration of 3-dehydroquinate (DHQ) and introduces the first double bond of the aromatic ring to yield 3-dehydroshikimate.</text>
</comment>
<dbReference type="InterPro" id="IPR000182">
    <property type="entry name" value="GNAT_dom"/>
</dbReference>
<evidence type="ECO:0000313" key="11">
    <source>
        <dbReference type="Proteomes" id="UP000031307"/>
    </source>
</evidence>
<dbReference type="PATRIC" id="fig|83552.4.peg.1614"/>
<evidence type="ECO:0000256" key="6">
    <source>
        <dbReference type="ARBA" id="ARBA00049442"/>
    </source>
</evidence>
<feature type="domain" description="N-acetyltransferase" evidence="9">
    <location>
        <begin position="496"/>
        <end position="655"/>
    </location>
</feature>
<dbReference type="InterPro" id="IPR016181">
    <property type="entry name" value="Acyl_CoA_acyltransferase"/>
</dbReference>
<feature type="binding site" evidence="8">
    <location>
        <begin position="348"/>
        <end position="352"/>
    </location>
    <ligand>
        <name>NADP(+)</name>
        <dbReference type="ChEBI" id="CHEBI:58349"/>
    </ligand>
</feature>
<dbReference type="GO" id="GO:0009073">
    <property type="term" value="P:aromatic amino acid family biosynthetic process"/>
    <property type="evidence" value="ECO:0007669"/>
    <property type="project" value="UniProtKB-KW"/>
</dbReference>
<dbReference type="Gene3D" id="3.40.630.30">
    <property type="match status" value="1"/>
</dbReference>
<dbReference type="PROSITE" id="PS51186">
    <property type="entry name" value="GNAT"/>
    <property type="match status" value="1"/>
</dbReference>
<dbReference type="HAMAP" id="MF_00222">
    <property type="entry name" value="Shikimate_DH_AroE"/>
    <property type="match status" value="1"/>
</dbReference>
<comment type="subunit">
    <text evidence="7">Homodimer.</text>
</comment>
<dbReference type="InterPro" id="IPR036291">
    <property type="entry name" value="NAD(P)-bd_dom_sf"/>
</dbReference>
<dbReference type="GO" id="GO:0004764">
    <property type="term" value="F:shikimate 3-dehydrogenase (NADP+) activity"/>
    <property type="evidence" value="ECO:0007669"/>
    <property type="project" value="UniProtKB-UniRule"/>
</dbReference>
<dbReference type="AlphaFoldDB" id="A0A0C1ELD8"/>
<dbReference type="InterPro" id="IPR013708">
    <property type="entry name" value="Shikimate_DH-bd_N"/>
</dbReference>
<dbReference type="Pfam" id="PF08501">
    <property type="entry name" value="Shikimate_dh_N"/>
    <property type="match status" value="1"/>
</dbReference>
<dbReference type="HAMAP" id="MF_00214">
    <property type="entry name" value="AroD"/>
    <property type="match status" value="1"/>
</dbReference>
<keyword evidence="7" id="KW-0704">Schiff base</keyword>
<dbReference type="GO" id="GO:0016747">
    <property type="term" value="F:acyltransferase activity, transferring groups other than amino-acyl groups"/>
    <property type="evidence" value="ECO:0007669"/>
    <property type="project" value="InterPro"/>
</dbReference>
<dbReference type="PANTHER" id="PTHR21089:SF1">
    <property type="entry name" value="BIFUNCTIONAL 3-DEHYDROQUINATE DEHYDRATASE_SHIKIMATE DEHYDROGENASE, CHLOROPLASTIC"/>
    <property type="match status" value="1"/>
</dbReference>
<feature type="binding site" evidence="7">
    <location>
        <position position="206"/>
    </location>
    <ligand>
        <name>3-dehydroquinate</name>
        <dbReference type="ChEBI" id="CHEBI:32364"/>
    </ligand>
</feature>
<feature type="binding site" evidence="8">
    <location>
        <position position="429"/>
    </location>
    <ligand>
        <name>NADP(+)</name>
        <dbReference type="ChEBI" id="CHEBI:58349"/>
    </ligand>
</feature>
<keyword evidence="5 7" id="KW-0057">Aromatic amino acid biosynthesis</keyword>
<dbReference type="SUPFAM" id="SSF55729">
    <property type="entry name" value="Acyl-CoA N-acyltransferases (Nat)"/>
    <property type="match status" value="1"/>
</dbReference>
<dbReference type="InterPro" id="IPR006151">
    <property type="entry name" value="Shikm_DH/Glu-tRNA_Rdtase"/>
</dbReference>
<comment type="similarity">
    <text evidence="8">Belongs to the shikimate dehydrogenase family.</text>
</comment>